<evidence type="ECO:0000256" key="2">
    <source>
        <dbReference type="SAM" id="SignalP"/>
    </source>
</evidence>
<dbReference type="AlphaFoldDB" id="A0A0M3HWN8"/>
<feature type="chain" id="PRO_5018706759" evidence="2">
    <location>
        <begin position="21"/>
        <end position="334"/>
    </location>
</feature>
<dbReference type="SUPFAM" id="SSF54001">
    <property type="entry name" value="Cysteine proteinases"/>
    <property type="match status" value="1"/>
</dbReference>
<dbReference type="CDD" id="cd02248">
    <property type="entry name" value="Peptidase_C1A"/>
    <property type="match status" value="1"/>
</dbReference>
<name>A0A0M3HWN8_ASCLU</name>
<dbReference type="InterPro" id="IPR013128">
    <property type="entry name" value="Peptidase_C1A"/>
</dbReference>
<dbReference type="InterPro" id="IPR000668">
    <property type="entry name" value="Peptidase_C1A_C"/>
</dbReference>
<dbReference type="PANTHER" id="PTHR12411">
    <property type="entry name" value="CYSTEINE PROTEASE FAMILY C1-RELATED"/>
    <property type="match status" value="1"/>
</dbReference>
<feature type="signal peptide" evidence="2">
    <location>
        <begin position="1"/>
        <end position="20"/>
    </location>
</feature>
<accession>A0A0M3HWN8</accession>
<evidence type="ECO:0000259" key="4">
    <source>
        <dbReference type="SMART" id="SM00848"/>
    </source>
</evidence>
<dbReference type="SMART" id="SM00848">
    <property type="entry name" value="Inhibitor_I29"/>
    <property type="match status" value="1"/>
</dbReference>
<dbReference type="Proteomes" id="UP000036681">
    <property type="component" value="Unplaced"/>
</dbReference>
<organism evidence="5 6">
    <name type="scientific">Ascaris lumbricoides</name>
    <name type="common">Giant roundworm</name>
    <dbReference type="NCBI Taxonomy" id="6252"/>
    <lineage>
        <taxon>Eukaryota</taxon>
        <taxon>Metazoa</taxon>
        <taxon>Ecdysozoa</taxon>
        <taxon>Nematoda</taxon>
        <taxon>Chromadorea</taxon>
        <taxon>Rhabditida</taxon>
        <taxon>Spirurina</taxon>
        <taxon>Ascaridomorpha</taxon>
        <taxon>Ascaridoidea</taxon>
        <taxon>Ascarididae</taxon>
        <taxon>Ascaris</taxon>
    </lineage>
</organism>
<dbReference type="Pfam" id="PF00112">
    <property type="entry name" value="Peptidase_C1"/>
    <property type="match status" value="1"/>
</dbReference>
<comment type="similarity">
    <text evidence="1">Belongs to the peptidase C1 family.</text>
</comment>
<dbReference type="InterPro" id="IPR038765">
    <property type="entry name" value="Papain-like_cys_pep_sf"/>
</dbReference>
<evidence type="ECO:0000313" key="5">
    <source>
        <dbReference type="Proteomes" id="UP000036681"/>
    </source>
</evidence>
<dbReference type="PRINTS" id="PR00705">
    <property type="entry name" value="PAPAIN"/>
</dbReference>
<sequence length="334" mass="39177">MLTSIPALVLLFMLCHRGEAEYSKNDTEQMRTLYNQFLHDYRRTNITEDEYKFRFAIFQKNMHLIDELNSRNDSIVYGITQFADWTDSEYNNYMNTTSGDDRKFRGRSLHPRNWIWVRWNGESYPSHWDWRRFDAVTDIKSQEYKCNSCWAYAVTGVVESLYAIKYGDIINISEYEMLDCDFSNDGCYSGSTRRAMGRGKFHGFTETRFYSFMRGHPYQCPRRGTIFVKNLFALSPDANTIAWFTANYGPVALNVAIPPNYKFYKSGIMRDSYECWQMQPNHAAEVVGFGVEDGIEYWIMKNSWGSWWGENGFFRIERGKNACQVETFATSASV</sequence>
<dbReference type="Gene3D" id="1.10.287.2250">
    <property type="match status" value="1"/>
</dbReference>
<evidence type="ECO:0000313" key="6">
    <source>
        <dbReference type="WBParaSite" id="ALUE_0000759101-mRNA-1"/>
    </source>
</evidence>
<keyword evidence="2" id="KW-0732">Signal</keyword>
<dbReference type="InterPro" id="IPR039417">
    <property type="entry name" value="Peptidase_C1A_papain-like"/>
</dbReference>
<feature type="domain" description="Peptidase C1A papain C-terminal" evidence="3">
    <location>
        <begin position="124"/>
        <end position="333"/>
    </location>
</feature>
<dbReference type="GO" id="GO:0006508">
    <property type="term" value="P:proteolysis"/>
    <property type="evidence" value="ECO:0007669"/>
    <property type="project" value="InterPro"/>
</dbReference>
<dbReference type="Gene3D" id="3.90.70.10">
    <property type="entry name" value="Cysteine proteinases"/>
    <property type="match status" value="2"/>
</dbReference>
<dbReference type="InterPro" id="IPR025661">
    <property type="entry name" value="Pept_asp_AS"/>
</dbReference>
<reference evidence="6" key="1">
    <citation type="submission" date="2017-02" db="UniProtKB">
        <authorList>
            <consortium name="WormBaseParasite"/>
        </authorList>
    </citation>
    <scope>IDENTIFICATION</scope>
</reference>
<dbReference type="GO" id="GO:0008234">
    <property type="term" value="F:cysteine-type peptidase activity"/>
    <property type="evidence" value="ECO:0007669"/>
    <property type="project" value="InterPro"/>
</dbReference>
<feature type="domain" description="Cathepsin propeptide inhibitor" evidence="4">
    <location>
        <begin position="34"/>
        <end position="90"/>
    </location>
</feature>
<protein>
    <submittedName>
        <fullName evidence="6">Cysteine proteinase</fullName>
    </submittedName>
</protein>
<dbReference type="Pfam" id="PF08246">
    <property type="entry name" value="Inhibitor_I29"/>
    <property type="match status" value="1"/>
</dbReference>
<evidence type="ECO:0000259" key="3">
    <source>
        <dbReference type="SMART" id="SM00645"/>
    </source>
</evidence>
<dbReference type="SMART" id="SM00645">
    <property type="entry name" value="Pept_C1"/>
    <property type="match status" value="1"/>
</dbReference>
<proteinExistence type="inferred from homology"/>
<dbReference type="InterPro" id="IPR013201">
    <property type="entry name" value="Prot_inhib_I29"/>
</dbReference>
<keyword evidence="5" id="KW-1185">Reference proteome</keyword>
<evidence type="ECO:0000256" key="1">
    <source>
        <dbReference type="ARBA" id="ARBA00008455"/>
    </source>
</evidence>
<dbReference type="WBParaSite" id="ALUE_0000759101-mRNA-1">
    <property type="protein sequence ID" value="ALUE_0000759101-mRNA-1"/>
    <property type="gene ID" value="ALUE_0000759101"/>
</dbReference>
<dbReference type="PROSITE" id="PS00640">
    <property type="entry name" value="THIOL_PROTEASE_ASN"/>
    <property type="match status" value="1"/>
</dbReference>